<organism evidence="1 2">
    <name type="scientific">Cirrhinus molitorella</name>
    <name type="common">mud carp</name>
    <dbReference type="NCBI Taxonomy" id="172907"/>
    <lineage>
        <taxon>Eukaryota</taxon>
        <taxon>Metazoa</taxon>
        <taxon>Chordata</taxon>
        <taxon>Craniata</taxon>
        <taxon>Vertebrata</taxon>
        <taxon>Euteleostomi</taxon>
        <taxon>Actinopterygii</taxon>
        <taxon>Neopterygii</taxon>
        <taxon>Teleostei</taxon>
        <taxon>Ostariophysi</taxon>
        <taxon>Cypriniformes</taxon>
        <taxon>Cyprinidae</taxon>
        <taxon>Labeoninae</taxon>
        <taxon>Labeonini</taxon>
        <taxon>Cirrhinus</taxon>
    </lineage>
</organism>
<sequence>MESCRRTLQGCREREKEEKIKANSVRKVEKAAYPFPLARSSFPLLGCKATQIYIRVTWREHLFPEKQLYGDENGVSQESRMMGCVFKLLRHKLTLCHT</sequence>
<gene>
    <name evidence="1" type="ORF">QQF64_030403</name>
</gene>
<dbReference type="EMBL" id="JAYMGO010000007">
    <property type="protein sequence ID" value="KAL1271387.1"/>
    <property type="molecule type" value="Genomic_DNA"/>
</dbReference>
<evidence type="ECO:0000313" key="1">
    <source>
        <dbReference type="EMBL" id="KAL1271387.1"/>
    </source>
</evidence>
<evidence type="ECO:0000313" key="2">
    <source>
        <dbReference type="Proteomes" id="UP001558613"/>
    </source>
</evidence>
<comment type="caution">
    <text evidence="1">The sequence shown here is derived from an EMBL/GenBank/DDBJ whole genome shotgun (WGS) entry which is preliminary data.</text>
</comment>
<keyword evidence="2" id="KW-1185">Reference proteome</keyword>
<protein>
    <submittedName>
        <fullName evidence="1">Uncharacterized protein</fullName>
    </submittedName>
</protein>
<accession>A0ABR3N3H6</accession>
<name>A0ABR3N3H6_9TELE</name>
<proteinExistence type="predicted"/>
<dbReference type="Proteomes" id="UP001558613">
    <property type="component" value="Unassembled WGS sequence"/>
</dbReference>
<reference evidence="1 2" key="1">
    <citation type="submission" date="2023-09" db="EMBL/GenBank/DDBJ databases">
        <authorList>
            <person name="Wang M."/>
        </authorList>
    </citation>
    <scope>NUCLEOTIDE SEQUENCE [LARGE SCALE GENOMIC DNA]</scope>
    <source>
        <strain evidence="1">GT-2023</strain>
        <tissue evidence="1">Liver</tissue>
    </source>
</reference>